<name>A0A1T4ZWN8_9SPHN</name>
<protein>
    <submittedName>
        <fullName evidence="1">Phage gp6-like head-tail connector protein</fullName>
    </submittedName>
</protein>
<gene>
    <name evidence="1" type="ORF">SAMN06295937_1001281</name>
</gene>
<reference evidence="2" key="1">
    <citation type="submission" date="2017-02" db="EMBL/GenBank/DDBJ databases">
        <authorList>
            <person name="Varghese N."/>
            <person name="Submissions S."/>
        </authorList>
    </citation>
    <scope>NUCLEOTIDE SEQUENCE [LARGE SCALE GENOMIC DNA]</scope>
    <source>
        <strain evidence="2">R11H</strain>
    </source>
</reference>
<dbReference type="RefSeq" id="WP_079636883.1">
    <property type="nucleotide sequence ID" value="NZ_FUYP01000001.1"/>
</dbReference>
<evidence type="ECO:0000313" key="2">
    <source>
        <dbReference type="Proteomes" id="UP000190044"/>
    </source>
</evidence>
<dbReference type="Pfam" id="PF05135">
    <property type="entry name" value="Phage_connect_1"/>
    <property type="match status" value="1"/>
</dbReference>
<sequence>MSVSLSDVKKHLHVLHNDDDDQLNDLIVQSLSALLRFVGEGYDVYADELSAAQIIWIRWRYYSDEDVELDPIHNLPRAFVALAGPYRTPTVA</sequence>
<organism evidence="1 2">
    <name type="scientific">Sphingopyxis flava</name>
    <dbReference type="NCBI Taxonomy" id="1507287"/>
    <lineage>
        <taxon>Bacteria</taxon>
        <taxon>Pseudomonadati</taxon>
        <taxon>Pseudomonadota</taxon>
        <taxon>Alphaproteobacteria</taxon>
        <taxon>Sphingomonadales</taxon>
        <taxon>Sphingomonadaceae</taxon>
        <taxon>Sphingopyxis</taxon>
    </lineage>
</organism>
<dbReference type="NCBIfam" id="TIGR01560">
    <property type="entry name" value="put_DNA_pack"/>
    <property type="match status" value="1"/>
</dbReference>
<dbReference type="Gene3D" id="1.10.3230.30">
    <property type="entry name" value="Phage gp6-like head-tail connector protein"/>
    <property type="match status" value="1"/>
</dbReference>
<dbReference type="AlphaFoldDB" id="A0A1T4ZWN8"/>
<keyword evidence="2" id="KW-1185">Reference proteome</keyword>
<proteinExistence type="predicted"/>
<dbReference type="Proteomes" id="UP000190044">
    <property type="component" value="Unassembled WGS sequence"/>
</dbReference>
<dbReference type="EMBL" id="FUYP01000001">
    <property type="protein sequence ID" value="SKB27201.1"/>
    <property type="molecule type" value="Genomic_DNA"/>
</dbReference>
<evidence type="ECO:0000313" key="1">
    <source>
        <dbReference type="EMBL" id="SKB27201.1"/>
    </source>
</evidence>
<dbReference type="InterPro" id="IPR006450">
    <property type="entry name" value="Phage_HK97_gp6-like"/>
</dbReference>
<accession>A0A1T4ZWN8</accession>
<dbReference type="InterPro" id="IPR021146">
    <property type="entry name" value="Phage_gp6-like_head-tail"/>
</dbReference>